<dbReference type="Gene3D" id="1.10.540.10">
    <property type="entry name" value="Acyl-CoA dehydrogenase/oxidase, N-terminal domain"/>
    <property type="match status" value="1"/>
</dbReference>
<evidence type="ECO:0000313" key="10">
    <source>
        <dbReference type="EMBL" id="KFE69500.1"/>
    </source>
</evidence>
<organism evidence="10 11">
    <name type="scientific">Hyalangium minutum</name>
    <dbReference type="NCBI Taxonomy" id="394096"/>
    <lineage>
        <taxon>Bacteria</taxon>
        <taxon>Pseudomonadati</taxon>
        <taxon>Myxococcota</taxon>
        <taxon>Myxococcia</taxon>
        <taxon>Myxococcales</taxon>
        <taxon>Cystobacterineae</taxon>
        <taxon>Archangiaceae</taxon>
        <taxon>Hyalangium</taxon>
    </lineage>
</organism>
<keyword evidence="5 6" id="KW-0560">Oxidoreductase</keyword>
<comment type="similarity">
    <text evidence="2 6">Belongs to the acyl-CoA dehydrogenase family.</text>
</comment>
<dbReference type="Pfam" id="PF02771">
    <property type="entry name" value="Acyl-CoA_dh_N"/>
    <property type="match status" value="1"/>
</dbReference>
<dbReference type="InterPro" id="IPR009100">
    <property type="entry name" value="AcylCoA_DH/oxidase_NM_dom_sf"/>
</dbReference>
<keyword evidence="11" id="KW-1185">Reference proteome</keyword>
<dbReference type="SUPFAM" id="SSF47203">
    <property type="entry name" value="Acyl-CoA dehydrogenase C-terminal domain-like"/>
    <property type="match status" value="1"/>
</dbReference>
<dbReference type="InterPro" id="IPR013786">
    <property type="entry name" value="AcylCoA_DH/ox_N"/>
</dbReference>
<dbReference type="OrthoDB" id="9765339at2"/>
<name>A0A085WP87_9BACT</name>
<sequence length="393" mass="42623">MRIDPEAVMNEIRREDPESWPLLEGMQKYIPPIAARADAEADIPGEFWSQVSVDLQNRVNMPVQYGGLVLTSTAVRRAVIFERIGRICPALPIGLPGPGLSAPPVIALGTEEQKVAYFKRFLGQTRPVWGAFAITEPQGGSDAASMSTVATRTGNEYVLNGTKCFITSGGRADVVVVFASLDPSKGRFAIRAFVVPSGTPGFSVDRCEDMMGLRASQLASLSFTDCRLPAESMLGHTGKRGPLIDAFTGAQAAWDYMRPVLSSLINGGCLGMVEYAEQCLADGEAELQRARIEQAREELGMFRARIASSQMLALRAAWKFDSGARASTDASLAKAFASTVSMELAHRLAAMFPARAATPGDRIEKFYRDAKAFDILEGTGDMQRLMIARAYQH</sequence>
<comment type="caution">
    <text evidence="10">The sequence shown here is derived from an EMBL/GenBank/DDBJ whole genome shotgun (WGS) entry which is preliminary data.</text>
</comment>
<dbReference type="SUPFAM" id="SSF56645">
    <property type="entry name" value="Acyl-CoA dehydrogenase NM domain-like"/>
    <property type="match status" value="1"/>
</dbReference>
<dbReference type="Pfam" id="PF02770">
    <property type="entry name" value="Acyl-CoA_dh_M"/>
    <property type="match status" value="1"/>
</dbReference>
<dbReference type="InterPro" id="IPR036250">
    <property type="entry name" value="AcylCo_DH-like_C"/>
</dbReference>
<evidence type="ECO:0000259" key="8">
    <source>
        <dbReference type="Pfam" id="PF02770"/>
    </source>
</evidence>
<dbReference type="PATRIC" id="fig|394096.3.peg.2574"/>
<dbReference type="InterPro" id="IPR006091">
    <property type="entry name" value="Acyl-CoA_Oxase/DH_mid-dom"/>
</dbReference>
<evidence type="ECO:0000256" key="3">
    <source>
        <dbReference type="ARBA" id="ARBA00022630"/>
    </source>
</evidence>
<dbReference type="InterPro" id="IPR046373">
    <property type="entry name" value="Acyl-CoA_Oxase/DH_mid-dom_sf"/>
</dbReference>
<dbReference type="PANTHER" id="PTHR43884">
    <property type="entry name" value="ACYL-COA DEHYDROGENASE"/>
    <property type="match status" value="1"/>
</dbReference>
<dbReference type="InterPro" id="IPR037069">
    <property type="entry name" value="AcylCoA_DH/ox_N_sf"/>
</dbReference>
<dbReference type="GO" id="GO:0050660">
    <property type="term" value="F:flavin adenine dinucleotide binding"/>
    <property type="evidence" value="ECO:0007669"/>
    <property type="project" value="InterPro"/>
</dbReference>
<dbReference type="FunFam" id="2.40.110.10:FF:000001">
    <property type="entry name" value="Acyl-CoA dehydrogenase, mitochondrial"/>
    <property type="match status" value="1"/>
</dbReference>
<protein>
    <submittedName>
        <fullName evidence="10">Putative acyl-CoA dehydrogenase</fullName>
    </submittedName>
</protein>
<dbReference type="GO" id="GO:0003995">
    <property type="term" value="F:acyl-CoA dehydrogenase activity"/>
    <property type="evidence" value="ECO:0007669"/>
    <property type="project" value="InterPro"/>
</dbReference>
<feature type="domain" description="Acyl-CoA dehydrogenase/oxidase C-terminal" evidence="7">
    <location>
        <begin position="294"/>
        <end position="390"/>
    </location>
</feature>
<dbReference type="Gene3D" id="2.40.110.10">
    <property type="entry name" value="Butyryl-CoA Dehydrogenase, subunit A, domain 2"/>
    <property type="match status" value="1"/>
</dbReference>
<accession>A0A085WP87</accession>
<dbReference type="RefSeq" id="WP_083968191.1">
    <property type="nucleotide sequence ID" value="NZ_JMCB01000004.1"/>
</dbReference>
<dbReference type="Gene3D" id="1.20.140.10">
    <property type="entry name" value="Butyryl-CoA Dehydrogenase, subunit A, domain 3"/>
    <property type="match status" value="1"/>
</dbReference>
<evidence type="ECO:0000313" key="11">
    <source>
        <dbReference type="Proteomes" id="UP000028725"/>
    </source>
</evidence>
<proteinExistence type="inferred from homology"/>
<keyword evidence="3 6" id="KW-0285">Flavoprotein</keyword>
<dbReference type="InterPro" id="IPR006089">
    <property type="entry name" value="Acyl-CoA_DH_CS"/>
</dbReference>
<dbReference type="PANTHER" id="PTHR43884:SF12">
    <property type="entry name" value="ISOVALERYL-COA DEHYDROGENASE, MITOCHONDRIAL-RELATED"/>
    <property type="match status" value="1"/>
</dbReference>
<evidence type="ECO:0000259" key="7">
    <source>
        <dbReference type="Pfam" id="PF00441"/>
    </source>
</evidence>
<feature type="domain" description="Acyl-CoA dehydrogenase/oxidase N-terminal" evidence="9">
    <location>
        <begin position="26"/>
        <end position="121"/>
    </location>
</feature>
<evidence type="ECO:0000256" key="6">
    <source>
        <dbReference type="RuleBase" id="RU362125"/>
    </source>
</evidence>
<comment type="cofactor">
    <cofactor evidence="1 6">
        <name>FAD</name>
        <dbReference type="ChEBI" id="CHEBI:57692"/>
    </cofactor>
</comment>
<dbReference type="Proteomes" id="UP000028725">
    <property type="component" value="Unassembled WGS sequence"/>
</dbReference>
<dbReference type="InterPro" id="IPR009075">
    <property type="entry name" value="AcylCo_DH/oxidase_C"/>
</dbReference>
<keyword evidence="4 6" id="KW-0274">FAD</keyword>
<evidence type="ECO:0000256" key="5">
    <source>
        <dbReference type="ARBA" id="ARBA00023002"/>
    </source>
</evidence>
<dbReference type="AlphaFoldDB" id="A0A085WP87"/>
<reference evidence="10 11" key="1">
    <citation type="submission" date="2014-04" db="EMBL/GenBank/DDBJ databases">
        <title>Genome assembly of Hyalangium minutum DSM 14724.</title>
        <authorList>
            <person name="Sharma G."/>
            <person name="Subramanian S."/>
        </authorList>
    </citation>
    <scope>NUCLEOTIDE SEQUENCE [LARGE SCALE GENOMIC DNA]</scope>
    <source>
        <strain evidence="10 11">DSM 14724</strain>
    </source>
</reference>
<evidence type="ECO:0000256" key="2">
    <source>
        <dbReference type="ARBA" id="ARBA00009347"/>
    </source>
</evidence>
<evidence type="ECO:0000259" key="9">
    <source>
        <dbReference type="Pfam" id="PF02771"/>
    </source>
</evidence>
<dbReference type="STRING" id="394096.DB31_6475"/>
<gene>
    <name evidence="10" type="ORF">DB31_6475</name>
</gene>
<feature type="domain" description="Acyl-CoA oxidase/dehydrogenase middle" evidence="8">
    <location>
        <begin position="131"/>
        <end position="226"/>
    </location>
</feature>
<evidence type="ECO:0000256" key="1">
    <source>
        <dbReference type="ARBA" id="ARBA00001974"/>
    </source>
</evidence>
<evidence type="ECO:0000256" key="4">
    <source>
        <dbReference type="ARBA" id="ARBA00022827"/>
    </source>
</evidence>
<dbReference type="EMBL" id="JMCB01000004">
    <property type="protein sequence ID" value="KFE69500.1"/>
    <property type="molecule type" value="Genomic_DNA"/>
</dbReference>
<dbReference type="PROSITE" id="PS00072">
    <property type="entry name" value="ACYL_COA_DH_1"/>
    <property type="match status" value="1"/>
</dbReference>
<dbReference type="Pfam" id="PF00441">
    <property type="entry name" value="Acyl-CoA_dh_1"/>
    <property type="match status" value="1"/>
</dbReference>